<name>A0AAD5GLC6_AMBAR</name>
<keyword evidence="4" id="KW-1185">Reference proteome</keyword>
<organism evidence="3 4">
    <name type="scientific">Ambrosia artemisiifolia</name>
    <name type="common">Common ragweed</name>
    <dbReference type="NCBI Taxonomy" id="4212"/>
    <lineage>
        <taxon>Eukaryota</taxon>
        <taxon>Viridiplantae</taxon>
        <taxon>Streptophyta</taxon>
        <taxon>Embryophyta</taxon>
        <taxon>Tracheophyta</taxon>
        <taxon>Spermatophyta</taxon>
        <taxon>Magnoliopsida</taxon>
        <taxon>eudicotyledons</taxon>
        <taxon>Gunneridae</taxon>
        <taxon>Pentapetalae</taxon>
        <taxon>asterids</taxon>
        <taxon>campanulids</taxon>
        <taxon>Asterales</taxon>
        <taxon>Asteraceae</taxon>
        <taxon>Asteroideae</taxon>
        <taxon>Heliantheae alliance</taxon>
        <taxon>Heliantheae</taxon>
        <taxon>Ambrosia</taxon>
    </lineage>
</organism>
<dbReference type="Proteomes" id="UP001206925">
    <property type="component" value="Unassembled WGS sequence"/>
</dbReference>
<accession>A0AAD5GLC6</accession>
<evidence type="ECO:0000313" key="4">
    <source>
        <dbReference type="Proteomes" id="UP001206925"/>
    </source>
</evidence>
<comment type="similarity">
    <text evidence="1">Belongs to the UDP-glycosyltransferase family.</text>
</comment>
<dbReference type="PANTHER" id="PTHR48047:SF182">
    <property type="entry name" value="GLYCOSYLTRANSFERASE"/>
    <property type="match status" value="1"/>
</dbReference>
<reference evidence="3" key="1">
    <citation type="submission" date="2022-06" db="EMBL/GenBank/DDBJ databases">
        <title>Uncovering the hologenomic basis of an extraordinary plant invasion.</title>
        <authorList>
            <person name="Bieker V.C."/>
            <person name="Martin M.D."/>
            <person name="Gilbert T."/>
            <person name="Hodgins K."/>
            <person name="Battlay P."/>
            <person name="Petersen B."/>
            <person name="Wilson J."/>
        </authorList>
    </citation>
    <scope>NUCLEOTIDE SEQUENCE</scope>
    <source>
        <strain evidence="3">AA19_3_7</strain>
        <tissue evidence="3">Leaf</tissue>
    </source>
</reference>
<dbReference type="InterPro" id="IPR002213">
    <property type="entry name" value="UDP_glucos_trans"/>
</dbReference>
<protein>
    <recommendedName>
        <fullName evidence="5">UDP-glycosyltransferases domain-containing protein</fullName>
    </recommendedName>
</protein>
<dbReference type="FunFam" id="3.40.50.2000:FF:000431">
    <property type="entry name" value="UDP-glycosyltransferase 90A1"/>
    <property type="match status" value="1"/>
</dbReference>
<comment type="caution">
    <text evidence="3">The sequence shown here is derived from an EMBL/GenBank/DDBJ whole genome shotgun (WGS) entry which is preliminary data.</text>
</comment>
<feature type="non-terminal residue" evidence="3">
    <location>
        <position position="753"/>
    </location>
</feature>
<proteinExistence type="inferred from homology"/>
<evidence type="ECO:0000256" key="2">
    <source>
        <dbReference type="ARBA" id="ARBA00022679"/>
    </source>
</evidence>
<evidence type="ECO:0008006" key="5">
    <source>
        <dbReference type="Google" id="ProtNLM"/>
    </source>
</evidence>
<evidence type="ECO:0000313" key="3">
    <source>
        <dbReference type="EMBL" id="KAI7747220.1"/>
    </source>
</evidence>
<dbReference type="SUPFAM" id="SSF53756">
    <property type="entry name" value="UDP-Glycosyltransferase/glycogen phosphorylase"/>
    <property type="match status" value="2"/>
</dbReference>
<gene>
    <name evidence="3" type="ORF">M8C21_008474</name>
</gene>
<dbReference type="CDD" id="cd03784">
    <property type="entry name" value="GT1_Gtf-like"/>
    <property type="match status" value="2"/>
</dbReference>
<evidence type="ECO:0000256" key="1">
    <source>
        <dbReference type="ARBA" id="ARBA00009995"/>
    </source>
</evidence>
<keyword evidence="2" id="KW-0808">Transferase</keyword>
<dbReference type="AlphaFoldDB" id="A0AAD5GLC6"/>
<dbReference type="PANTHER" id="PTHR48047">
    <property type="entry name" value="GLYCOSYLTRANSFERASE"/>
    <property type="match status" value="1"/>
</dbReference>
<dbReference type="Gene3D" id="3.40.50.2000">
    <property type="entry name" value="Glycogen Phosphorylase B"/>
    <property type="match status" value="5"/>
</dbReference>
<feature type="non-terminal residue" evidence="3">
    <location>
        <position position="1"/>
    </location>
</feature>
<dbReference type="GO" id="GO:0035251">
    <property type="term" value="F:UDP-glucosyltransferase activity"/>
    <property type="evidence" value="ECO:0007669"/>
    <property type="project" value="TreeGrafter"/>
</dbReference>
<dbReference type="InterPro" id="IPR035595">
    <property type="entry name" value="UDP_glycos_trans_CS"/>
</dbReference>
<dbReference type="Pfam" id="PF00201">
    <property type="entry name" value="UDPGT"/>
    <property type="match status" value="1"/>
</dbReference>
<dbReference type="PROSITE" id="PS00375">
    <property type="entry name" value="UDPGT"/>
    <property type="match status" value="1"/>
</dbReference>
<dbReference type="EMBL" id="JAMZMK010006815">
    <property type="protein sequence ID" value="KAI7747220.1"/>
    <property type="molecule type" value="Genomic_DNA"/>
</dbReference>
<sequence length="753" mass="83146">SLPMANTESINHLHFILIPFLAPGHTIPMIDMAKLLALRPNVTVTIVTTPLNAIRYGSTLQQHIKSGLPVQFLELPFPSTENGLPEGCESADALPGLHLLPNFAAAVDMLQLRLEQRFELLKPTPSCIISDKYMLWAGDTTAKYKIPLIIFDGMSCFKQLCTHHLYSSKVVDELTESKPFVLPGLPASVAVAKSPLCNSSSSALEASKSPFIWVIRAGDGAKEVEKWLSENGFENRIKDRGLIIRDWAPQLVILSHPSVGGFLTHCGWNSMLEGVSAGVPMITWPQFAEQFLNEKLVVDVLGIGVGVGAPGVVHWGEEDRFGVTVKREQIKTAIEKVMEVGSEGNERRTKVKALGMVAKKAIEEGGSSHHNLTLLIQDLMELANFLELPFPSTENGLPEGCESADALPGLHLFPNFSAAVDLLQQRLEQRFDSLDPQPICVLSDKYMLWTGDTAAKYKIPLIIFDGMSCFKQLASHHLYASKVFDDMPKLQPFVLPGLPDQIEITRAQLPTEFNPSRFTMREHLDRVREIESRAYGMVINSFEELEEEYFKGFKELKGGKVWCLGPLSLSNSNDSGKSLRGNSIYNDDRRYVNWLNSKEPGSVVYACFGSSSQVTPPQLIELGFALEASKYPFIWVIRAVLEGVSAGVPMITWPQFAEQFLNEKLIVHVLGIGVGVGAQGVVHWGEEDRFGVTVKSEQIKTAIEKVMEVGSEGNERRTKVKAHGMVAKKAIEEGGSSHHNLTLLIQDLLELAN</sequence>